<feature type="signal peptide" evidence="1">
    <location>
        <begin position="1"/>
        <end position="19"/>
    </location>
</feature>
<evidence type="ECO:0000313" key="3">
    <source>
        <dbReference type="Proteomes" id="UP000030745"/>
    </source>
</evidence>
<protein>
    <submittedName>
        <fullName evidence="2">Uncharacterized protein</fullName>
    </submittedName>
</protein>
<dbReference type="KEGG" id="spar:SPRG_07926"/>
<name>A0A067C6W5_SAPPC</name>
<reference evidence="2 3" key="1">
    <citation type="journal article" date="2013" name="PLoS Genet.">
        <title>Distinctive expansion of potential virulence genes in the genome of the oomycete fish pathogen Saprolegnia parasitica.</title>
        <authorList>
            <person name="Jiang R.H."/>
            <person name="de Bruijn I."/>
            <person name="Haas B.J."/>
            <person name="Belmonte R."/>
            <person name="Lobach L."/>
            <person name="Christie J."/>
            <person name="van den Ackerveken G."/>
            <person name="Bottin A."/>
            <person name="Bulone V."/>
            <person name="Diaz-Moreno S.M."/>
            <person name="Dumas B."/>
            <person name="Fan L."/>
            <person name="Gaulin E."/>
            <person name="Govers F."/>
            <person name="Grenville-Briggs L.J."/>
            <person name="Horner N.R."/>
            <person name="Levin J.Z."/>
            <person name="Mammella M."/>
            <person name="Meijer H.J."/>
            <person name="Morris P."/>
            <person name="Nusbaum C."/>
            <person name="Oome S."/>
            <person name="Phillips A.J."/>
            <person name="van Rooyen D."/>
            <person name="Rzeszutek E."/>
            <person name="Saraiva M."/>
            <person name="Secombes C.J."/>
            <person name="Seidl M.F."/>
            <person name="Snel B."/>
            <person name="Stassen J.H."/>
            <person name="Sykes S."/>
            <person name="Tripathy S."/>
            <person name="van den Berg H."/>
            <person name="Vega-Arreguin J.C."/>
            <person name="Wawra S."/>
            <person name="Young S.K."/>
            <person name="Zeng Q."/>
            <person name="Dieguez-Uribeondo J."/>
            <person name="Russ C."/>
            <person name="Tyler B.M."/>
            <person name="van West P."/>
        </authorList>
    </citation>
    <scope>NUCLEOTIDE SEQUENCE [LARGE SCALE GENOMIC DNA]</scope>
    <source>
        <strain evidence="2 3">CBS 223.65</strain>
    </source>
</reference>
<sequence length="70" mass="7269">MGLLGLILCGLAIASAVDSNETTVTEGGRIKVVNHLPAVCPMNAATWLSPTAAAILPKARAWAVWRLNAT</sequence>
<dbReference type="Proteomes" id="UP000030745">
    <property type="component" value="Unassembled WGS sequence"/>
</dbReference>
<feature type="chain" id="PRO_5001634202" evidence="1">
    <location>
        <begin position="20"/>
        <end position="70"/>
    </location>
</feature>
<evidence type="ECO:0000313" key="2">
    <source>
        <dbReference type="EMBL" id="KDO26524.1"/>
    </source>
</evidence>
<dbReference type="RefSeq" id="XP_012202667.1">
    <property type="nucleotide sequence ID" value="XM_012347277.1"/>
</dbReference>
<dbReference type="AlphaFoldDB" id="A0A067C6W5"/>
<dbReference type="EMBL" id="KK583223">
    <property type="protein sequence ID" value="KDO26524.1"/>
    <property type="molecule type" value="Genomic_DNA"/>
</dbReference>
<organism evidence="2 3">
    <name type="scientific">Saprolegnia parasitica (strain CBS 223.65)</name>
    <dbReference type="NCBI Taxonomy" id="695850"/>
    <lineage>
        <taxon>Eukaryota</taxon>
        <taxon>Sar</taxon>
        <taxon>Stramenopiles</taxon>
        <taxon>Oomycota</taxon>
        <taxon>Saprolegniomycetes</taxon>
        <taxon>Saprolegniales</taxon>
        <taxon>Saprolegniaceae</taxon>
        <taxon>Saprolegnia</taxon>
    </lineage>
</organism>
<dbReference type="GeneID" id="24130175"/>
<evidence type="ECO:0000256" key="1">
    <source>
        <dbReference type="SAM" id="SignalP"/>
    </source>
</evidence>
<gene>
    <name evidence="2" type="ORF">SPRG_07926</name>
</gene>
<dbReference type="VEuPathDB" id="FungiDB:SPRG_07926"/>
<proteinExistence type="predicted"/>
<keyword evidence="1" id="KW-0732">Signal</keyword>
<accession>A0A067C6W5</accession>
<keyword evidence="3" id="KW-1185">Reference proteome</keyword>